<dbReference type="PANTHER" id="PTHR32175">
    <property type="entry name" value="PROTEIN, PUTATIVE, EXPRESSED-RELATED"/>
    <property type="match status" value="1"/>
</dbReference>
<organism evidence="1 2">
    <name type="scientific">Senna tora</name>
    <dbReference type="NCBI Taxonomy" id="362788"/>
    <lineage>
        <taxon>Eukaryota</taxon>
        <taxon>Viridiplantae</taxon>
        <taxon>Streptophyta</taxon>
        <taxon>Embryophyta</taxon>
        <taxon>Tracheophyta</taxon>
        <taxon>Spermatophyta</taxon>
        <taxon>Magnoliopsida</taxon>
        <taxon>eudicotyledons</taxon>
        <taxon>Gunneridae</taxon>
        <taxon>Pentapetalae</taxon>
        <taxon>rosids</taxon>
        <taxon>fabids</taxon>
        <taxon>Fabales</taxon>
        <taxon>Fabaceae</taxon>
        <taxon>Caesalpinioideae</taxon>
        <taxon>Cassia clade</taxon>
        <taxon>Senna</taxon>
    </lineage>
</organism>
<comment type="caution">
    <text evidence="1">The sequence shown here is derived from an EMBL/GenBank/DDBJ whole genome shotgun (WGS) entry which is preliminary data.</text>
</comment>
<dbReference type="OrthoDB" id="2015035at2759"/>
<keyword evidence="2" id="KW-1185">Reference proteome</keyword>
<name>A0A834SEH7_9FABA</name>
<accession>A0A834SEH7</accession>
<dbReference type="PANTHER" id="PTHR32175:SF0">
    <property type="entry name" value="SULFOTRANSFERASE"/>
    <property type="match status" value="1"/>
</dbReference>
<protein>
    <submittedName>
        <fullName evidence="1">Nodulation protein H</fullName>
    </submittedName>
</protein>
<evidence type="ECO:0000313" key="2">
    <source>
        <dbReference type="Proteomes" id="UP000634136"/>
    </source>
</evidence>
<dbReference type="AlphaFoldDB" id="A0A834SEH7"/>
<dbReference type="EMBL" id="JAAIUW010000113">
    <property type="protein sequence ID" value="KAF7800925.1"/>
    <property type="molecule type" value="Genomic_DNA"/>
</dbReference>
<evidence type="ECO:0000313" key="1">
    <source>
        <dbReference type="EMBL" id="KAF7800925.1"/>
    </source>
</evidence>
<gene>
    <name evidence="1" type="ORF">G2W53_044579</name>
</gene>
<dbReference type="InterPro" id="IPR052796">
    <property type="entry name" value="Nod_factor_sulfotransferase"/>
</dbReference>
<sequence length="194" mass="21705">MKRWMKSEDLSKTLESTMASERLGFLLPPPLLISQCERLLLKVQLASRVRVSSPISIPLSLCKTLDPTPASLGAQFPSFCHQRCGSARQTVLISISSKIGFVDIKVINQTCPELNLEPWEIPYVHYRKPNTYSRDECACNPVRYFTILSMQRSGSGWSETFLNNHTNKSSNGEIVSVKVRRSNILTIVESGDSG</sequence>
<reference evidence="1" key="1">
    <citation type="submission" date="2020-09" db="EMBL/GenBank/DDBJ databases">
        <title>Genome-Enabled Discovery of Anthraquinone Biosynthesis in Senna tora.</title>
        <authorList>
            <person name="Kang S.-H."/>
            <person name="Pandey R.P."/>
            <person name="Lee C.-M."/>
            <person name="Sim J.-S."/>
            <person name="Jeong J.-T."/>
            <person name="Choi B.-S."/>
            <person name="Jung M."/>
            <person name="Ginzburg D."/>
            <person name="Zhao K."/>
            <person name="Won S.Y."/>
            <person name="Oh T.-J."/>
            <person name="Yu Y."/>
            <person name="Kim N.-H."/>
            <person name="Lee O.R."/>
            <person name="Lee T.-H."/>
            <person name="Bashyal P."/>
            <person name="Kim T.-S."/>
            <person name="Lee W.-H."/>
            <person name="Kawkins C."/>
            <person name="Kim C.-K."/>
            <person name="Kim J.S."/>
            <person name="Ahn B.O."/>
            <person name="Rhee S.Y."/>
            <person name="Sohng J.K."/>
        </authorList>
    </citation>
    <scope>NUCLEOTIDE SEQUENCE</scope>
    <source>
        <tissue evidence="1">Leaf</tissue>
    </source>
</reference>
<proteinExistence type="predicted"/>
<dbReference type="Proteomes" id="UP000634136">
    <property type="component" value="Unassembled WGS sequence"/>
</dbReference>